<evidence type="ECO:0000256" key="1">
    <source>
        <dbReference type="SAM" id="Coils"/>
    </source>
</evidence>
<sequence length="427" mass="49176">MDTQKHTFPENFRSVIRDFTNDLTLTFPEFSYLWTKWSQPEIPDDELQSLFEYCQTVYPARFFDILYQTKEIFDAENETNTQFLPNVDFKLLFHCENVSESTKKSIWKYLQLILFTVVGSIKDKASFGDSMSLFDGIDEKDLQEKLNDTMTGLADFFKSMSTEGVPEHEETDQGTDQGTQEQPFRNLFENMGFGNGDMPAGDSLHNHLKSLFDGKIGSLAKELAEEISEDFKEFLGEDVNDVQNTSDVFKKLMKDPKKIMSLMKKVSGKLDDKMKNGDISREDIMKEAGDMFHRMKEMSGGNNDMAEMLKNMAKTMGMGKNMRLDTNAMDRMTKMASTRDRMRTNIEKKKQKQLEEIEKLKQRKQAEAAKYSLSANSENNFVFRLDDEEKQEKSMKSHADQMAEMLIAEEENAVATAPKKKSKKGKK</sequence>
<keyword evidence="1" id="KW-0175">Coiled coil</keyword>
<proteinExistence type="predicted"/>
<dbReference type="AlphaFoldDB" id="A0A6C0DNP5"/>
<feature type="coiled-coil region" evidence="1">
    <location>
        <begin position="343"/>
        <end position="374"/>
    </location>
</feature>
<protein>
    <submittedName>
        <fullName evidence="2">Uncharacterized protein</fullName>
    </submittedName>
</protein>
<name>A0A6C0DNP5_9ZZZZ</name>
<accession>A0A6C0DNP5</accession>
<organism evidence="2">
    <name type="scientific">viral metagenome</name>
    <dbReference type="NCBI Taxonomy" id="1070528"/>
    <lineage>
        <taxon>unclassified sequences</taxon>
        <taxon>metagenomes</taxon>
        <taxon>organismal metagenomes</taxon>
    </lineage>
</organism>
<dbReference type="EMBL" id="MN739648">
    <property type="protein sequence ID" value="QHT18101.1"/>
    <property type="molecule type" value="Genomic_DNA"/>
</dbReference>
<evidence type="ECO:0000313" key="2">
    <source>
        <dbReference type="EMBL" id="QHT18101.1"/>
    </source>
</evidence>
<reference evidence="2" key="1">
    <citation type="journal article" date="2020" name="Nature">
        <title>Giant virus diversity and host interactions through global metagenomics.</title>
        <authorList>
            <person name="Schulz F."/>
            <person name="Roux S."/>
            <person name="Paez-Espino D."/>
            <person name="Jungbluth S."/>
            <person name="Walsh D.A."/>
            <person name="Denef V.J."/>
            <person name="McMahon K.D."/>
            <person name="Konstantinidis K.T."/>
            <person name="Eloe-Fadrosh E.A."/>
            <person name="Kyrpides N.C."/>
            <person name="Woyke T."/>
        </authorList>
    </citation>
    <scope>NUCLEOTIDE SEQUENCE</scope>
    <source>
        <strain evidence="2">GVMAG-M-3300023174-3</strain>
    </source>
</reference>